<keyword evidence="1" id="KW-1133">Transmembrane helix</keyword>
<name>A0A934R7B1_9BACT</name>
<dbReference type="RefSeq" id="WP_200353257.1">
    <property type="nucleotide sequence ID" value="NZ_BAABHZ010000002.1"/>
</dbReference>
<keyword evidence="1" id="KW-0472">Membrane</keyword>
<keyword evidence="1" id="KW-0812">Transmembrane</keyword>
<evidence type="ECO:0000313" key="3">
    <source>
        <dbReference type="Proteomes" id="UP000600139"/>
    </source>
</evidence>
<sequence>MRYLILLCGLVILAMGGVAMATLAKTDGQGFLYGALQLGGGLLICGIFTFRMPWHGIIGAGVISLLGTARGLGNVPGLVKFLGGNRDHGTTPLLELGVTLICCLLMLRVLVVLQRERVRRMLEQGE</sequence>
<comment type="caution">
    <text evidence="2">The sequence shown here is derived from an EMBL/GenBank/DDBJ whole genome shotgun (WGS) entry which is preliminary data.</text>
</comment>
<protein>
    <submittedName>
        <fullName evidence="2">Uncharacterized protein</fullName>
    </submittedName>
</protein>
<proteinExistence type="predicted"/>
<dbReference type="EMBL" id="JAENIK010000013">
    <property type="protein sequence ID" value="MBK1818309.1"/>
    <property type="molecule type" value="Genomic_DNA"/>
</dbReference>
<gene>
    <name evidence="2" type="ORF">JIN84_22000</name>
</gene>
<feature type="transmembrane region" description="Helical" evidence="1">
    <location>
        <begin position="57"/>
        <end position="73"/>
    </location>
</feature>
<feature type="transmembrane region" description="Helical" evidence="1">
    <location>
        <begin position="31"/>
        <end position="50"/>
    </location>
</feature>
<accession>A0A934R7B1</accession>
<reference evidence="2" key="1">
    <citation type="submission" date="2021-01" db="EMBL/GenBank/DDBJ databases">
        <title>Modified the classification status of verrucomicrobia.</title>
        <authorList>
            <person name="Feng X."/>
        </authorList>
    </citation>
    <scope>NUCLEOTIDE SEQUENCE</scope>
    <source>
        <strain evidence="2">JCM 18052</strain>
    </source>
</reference>
<organism evidence="2 3">
    <name type="scientific">Luteolibacter yonseiensis</name>
    <dbReference type="NCBI Taxonomy" id="1144680"/>
    <lineage>
        <taxon>Bacteria</taxon>
        <taxon>Pseudomonadati</taxon>
        <taxon>Verrucomicrobiota</taxon>
        <taxon>Verrucomicrobiia</taxon>
        <taxon>Verrucomicrobiales</taxon>
        <taxon>Verrucomicrobiaceae</taxon>
        <taxon>Luteolibacter</taxon>
    </lineage>
</organism>
<evidence type="ECO:0000256" key="1">
    <source>
        <dbReference type="SAM" id="Phobius"/>
    </source>
</evidence>
<feature type="transmembrane region" description="Helical" evidence="1">
    <location>
        <begin position="93"/>
        <end position="113"/>
    </location>
</feature>
<dbReference type="AlphaFoldDB" id="A0A934R7B1"/>
<evidence type="ECO:0000313" key="2">
    <source>
        <dbReference type="EMBL" id="MBK1818309.1"/>
    </source>
</evidence>
<keyword evidence="3" id="KW-1185">Reference proteome</keyword>
<dbReference type="Proteomes" id="UP000600139">
    <property type="component" value="Unassembled WGS sequence"/>
</dbReference>